<sequence length="64" mass="7025">RESARGERESELRAVLPPPLPFDPDISVRGSETQRAAIDTAAPALIYLYLPSHASTGHTHTHTY</sequence>
<evidence type="ECO:0000256" key="1">
    <source>
        <dbReference type="SAM" id="MobiDB-lite"/>
    </source>
</evidence>
<feature type="non-terminal residue" evidence="2">
    <location>
        <position position="1"/>
    </location>
</feature>
<feature type="compositionally biased region" description="Basic and acidic residues" evidence="1">
    <location>
        <begin position="1"/>
        <end position="12"/>
    </location>
</feature>
<dbReference type="EMBL" id="CH473972">
    <property type="protein sequence ID" value="EDL92318.1"/>
    <property type="molecule type" value="Genomic_DNA"/>
</dbReference>
<evidence type="ECO:0000313" key="3">
    <source>
        <dbReference type="Proteomes" id="UP000234681"/>
    </source>
</evidence>
<gene>
    <name evidence="2" type="ORF">rCG_51475</name>
</gene>
<accession>A6IYJ0</accession>
<feature type="region of interest" description="Disordered" evidence="1">
    <location>
        <begin position="1"/>
        <end position="24"/>
    </location>
</feature>
<evidence type="ECO:0000313" key="2">
    <source>
        <dbReference type="EMBL" id="EDL92318.1"/>
    </source>
</evidence>
<protein>
    <submittedName>
        <fullName evidence="2">RCG51475</fullName>
    </submittedName>
</protein>
<proteinExistence type="predicted"/>
<dbReference type="Proteomes" id="UP000234681">
    <property type="component" value="Chromosome 19"/>
</dbReference>
<reference evidence="3" key="1">
    <citation type="submission" date="2005-09" db="EMBL/GenBank/DDBJ databases">
        <authorList>
            <person name="Mural R.J."/>
            <person name="Li P.W."/>
            <person name="Adams M.D."/>
            <person name="Amanatides P.G."/>
            <person name="Baden-Tillson H."/>
            <person name="Barnstead M."/>
            <person name="Chin S.H."/>
            <person name="Dew I."/>
            <person name="Evans C.A."/>
            <person name="Ferriera S."/>
            <person name="Flanigan M."/>
            <person name="Fosler C."/>
            <person name="Glodek A."/>
            <person name="Gu Z."/>
            <person name="Holt R.A."/>
            <person name="Jennings D."/>
            <person name="Kraft C.L."/>
            <person name="Lu F."/>
            <person name="Nguyen T."/>
            <person name="Nusskern D.R."/>
            <person name="Pfannkoch C.M."/>
            <person name="Sitter C."/>
            <person name="Sutton G.G."/>
            <person name="Venter J.C."/>
            <person name="Wang Z."/>
            <person name="Woodage T."/>
            <person name="Zheng X.H."/>
            <person name="Zhong F."/>
        </authorList>
    </citation>
    <scope>NUCLEOTIDE SEQUENCE [LARGE SCALE GENOMIC DNA]</scope>
    <source>
        <strain>BN</strain>
        <strain evidence="3">Sprague-Dawley</strain>
    </source>
</reference>
<name>A6IYJ0_RAT</name>
<organism evidence="2 3">
    <name type="scientific">Rattus norvegicus</name>
    <name type="common">Rat</name>
    <dbReference type="NCBI Taxonomy" id="10116"/>
    <lineage>
        <taxon>Eukaryota</taxon>
        <taxon>Metazoa</taxon>
        <taxon>Chordata</taxon>
        <taxon>Craniata</taxon>
        <taxon>Vertebrata</taxon>
        <taxon>Euteleostomi</taxon>
        <taxon>Mammalia</taxon>
        <taxon>Eutheria</taxon>
        <taxon>Euarchontoglires</taxon>
        <taxon>Glires</taxon>
        <taxon>Rodentia</taxon>
        <taxon>Myomorpha</taxon>
        <taxon>Muroidea</taxon>
        <taxon>Muridae</taxon>
        <taxon>Murinae</taxon>
        <taxon>Rattus</taxon>
    </lineage>
</organism>
<dbReference type="AlphaFoldDB" id="A6IYJ0"/>